<evidence type="ECO:0000256" key="6">
    <source>
        <dbReference type="ARBA" id="ARBA00023033"/>
    </source>
</evidence>
<dbReference type="InterPro" id="IPR036396">
    <property type="entry name" value="Cyt_P450_sf"/>
</dbReference>
<keyword evidence="9" id="KW-1185">Reference proteome</keyword>
<evidence type="ECO:0000313" key="8">
    <source>
        <dbReference type="EMBL" id="PZW28048.1"/>
    </source>
</evidence>
<dbReference type="RefSeq" id="WP_246046552.1">
    <property type="nucleotide sequence ID" value="NZ_BIFX01000003.1"/>
</dbReference>
<dbReference type="InterPro" id="IPR002397">
    <property type="entry name" value="Cyt_P450_B"/>
</dbReference>
<dbReference type="InterPro" id="IPR001128">
    <property type="entry name" value="Cyt_P450"/>
</dbReference>
<evidence type="ECO:0000256" key="3">
    <source>
        <dbReference type="ARBA" id="ARBA00022723"/>
    </source>
</evidence>
<dbReference type="Pfam" id="PF00067">
    <property type="entry name" value="p450"/>
    <property type="match status" value="1"/>
</dbReference>
<evidence type="ECO:0000313" key="9">
    <source>
        <dbReference type="Proteomes" id="UP000248806"/>
    </source>
</evidence>
<organism evidence="8 9">
    <name type="scientific">Thermosporothrix hazakensis</name>
    <dbReference type="NCBI Taxonomy" id="644383"/>
    <lineage>
        <taxon>Bacteria</taxon>
        <taxon>Bacillati</taxon>
        <taxon>Chloroflexota</taxon>
        <taxon>Ktedonobacteria</taxon>
        <taxon>Ktedonobacterales</taxon>
        <taxon>Thermosporotrichaceae</taxon>
        <taxon>Thermosporothrix</taxon>
    </lineage>
</organism>
<evidence type="ECO:0000256" key="4">
    <source>
        <dbReference type="ARBA" id="ARBA00023002"/>
    </source>
</evidence>
<keyword evidence="5 7" id="KW-0408">Iron</keyword>
<dbReference type="PRINTS" id="PR00359">
    <property type="entry name" value="BP450"/>
</dbReference>
<comment type="caution">
    <text evidence="8">The sequence shown here is derived from an EMBL/GenBank/DDBJ whole genome shotgun (WGS) entry which is preliminary data.</text>
</comment>
<evidence type="ECO:0000256" key="2">
    <source>
        <dbReference type="ARBA" id="ARBA00022617"/>
    </source>
</evidence>
<proteinExistence type="inferred from homology"/>
<protein>
    <submittedName>
        <fullName evidence="8">Cytochrome P450 RapN</fullName>
    </submittedName>
</protein>
<keyword evidence="6 7" id="KW-0503">Monooxygenase</keyword>
<dbReference type="AlphaFoldDB" id="A0A326U4R9"/>
<dbReference type="Proteomes" id="UP000248806">
    <property type="component" value="Unassembled WGS sequence"/>
</dbReference>
<evidence type="ECO:0000256" key="7">
    <source>
        <dbReference type="RuleBase" id="RU000461"/>
    </source>
</evidence>
<dbReference type="GO" id="GO:0005506">
    <property type="term" value="F:iron ion binding"/>
    <property type="evidence" value="ECO:0007669"/>
    <property type="project" value="InterPro"/>
</dbReference>
<gene>
    <name evidence="8" type="ORF">EI42_03426</name>
</gene>
<sequence length="418" mass="46524">MSQEQLARPDETDQVELPSYPFPFADHSLELPEEYDRLRERSPVARVHMPYGGDAFVPTRYNEIGQAFANPRCGAILASDGDVPRLEAGKVTGVEDSEAGAIFSVSDARHNKLRRVVAPAFTVQAANKLRPRATEVTHELIDAMERSGPPADLFEDYALQVPMTVLCEMLGVPRAQEHLYRESARIMISTTASTEEKQAQGMKLAQYLTPIIQQARQNPGDNVLGLLIRAHEQGDEVMKESEMYGFAMALIGAGFETVSTTFTNSAFILLQRPDLIEQLRARLDSPEQWANAVEEILRITPIGQGRPRITREPVQLGETTLPAGEVVFLVPHAANYDPAVFPEAREIRFDRELKPIMSFGRGIHACLGQQIARMELQVLWHTLLKRLPNVHLAVAPSEVPWRADEGLTFGPAHLPVAW</sequence>
<dbReference type="InterPro" id="IPR017972">
    <property type="entry name" value="Cyt_P450_CS"/>
</dbReference>
<keyword evidence="2 7" id="KW-0349">Heme</keyword>
<dbReference type="PRINTS" id="PR00385">
    <property type="entry name" value="P450"/>
</dbReference>
<evidence type="ECO:0000256" key="5">
    <source>
        <dbReference type="ARBA" id="ARBA00023004"/>
    </source>
</evidence>
<dbReference type="PROSITE" id="PS00086">
    <property type="entry name" value="CYTOCHROME_P450"/>
    <property type="match status" value="1"/>
</dbReference>
<dbReference type="EMBL" id="QKUF01000011">
    <property type="protein sequence ID" value="PZW28048.1"/>
    <property type="molecule type" value="Genomic_DNA"/>
</dbReference>
<name>A0A326U4R9_THEHA</name>
<comment type="similarity">
    <text evidence="1 7">Belongs to the cytochrome P450 family.</text>
</comment>
<dbReference type="FunFam" id="1.10.630.10:FF:000018">
    <property type="entry name" value="Cytochrome P450 monooxygenase"/>
    <property type="match status" value="1"/>
</dbReference>
<accession>A0A326U4R9</accession>
<dbReference type="Gene3D" id="1.10.630.10">
    <property type="entry name" value="Cytochrome P450"/>
    <property type="match status" value="1"/>
</dbReference>
<reference evidence="8 9" key="1">
    <citation type="submission" date="2018-06" db="EMBL/GenBank/DDBJ databases">
        <title>Genomic Encyclopedia of Archaeal and Bacterial Type Strains, Phase II (KMG-II): from individual species to whole genera.</title>
        <authorList>
            <person name="Goeker M."/>
        </authorList>
    </citation>
    <scope>NUCLEOTIDE SEQUENCE [LARGE SCALE GENOMIC DNA]</scope>
    <source>
        <strain evidence="8 9">ATCC BAA-1881</strain>
    </source>
</reference>
<dbReference type="GO" id="GO:0016705">
    <property type="term" value="F:oxidoreductase activity, acting on paired donors, with incorporation or reduction of molecular oxygen"/>
    <property type="evidence" value="ECO:0007669"/>
    <property type="project" value="InterPro"/>
</dbReference>
<dbReference type="GO" id="GO:0020037">
    <property type="term" value="F:heme binding"/>
    <property type="evidence" value="ECO:0007669"/>
    <property type="project" value="InterPro"/>
</dbReference>
<evidence type="ECO:0000256" key="1">
    <source>
        <dbReference type="ARBA" id="ARBA00010617"/>
    </source>
</evidence>
<keyword evidence="3 7" id="KW-0479">Metal-binding</keyword>
<dbReference type="PANTHER" id="PTHR46696:SF1">
    <property type="entry name" value="CYTOCHROME P450 YJIB-RELATED"/>
    <property type="match status" value="1"/>
</dbReference>
<dbReference type="PANTHER" id="PTHR46696">
    <property type="entry name" value="P450, PUTATIVE (EUROFUNG)-RELATED"/>
    <property type="match status" value="1"/>
</dbReference>
<dbReference type="SUPFAM" id="SSF48264">
    <property type="entry name" value="Cytochrome P450"/>
    <property type="match status" value="1"/>
</dbReference>
<keyword evidence="4 7" id="KW-0560">Oxidoreductase</keyword>
<dbReference type="GO" id="GO:0004497">
    <property type="term" value="F:monooxygenase activity"/>
    <property type="evidence" value="ECO:0007669"/>
    <property type="project" value="UniProtKB-KW"/>
</dbReference>